<evidence type="ECO:0000313" key="2">
    <source>
        <dbReference type="EMBL" id="TRW22576.1"/>
    </source>
</evidence>
<evidence type="ECO:0000313" key="3">
    <source>
        <dbReference type="Proteomes" id="UP000320643"/>
    </source>
</evidence>
<name>A0A552UWI3_9FLAO</name>
<feature type="compositionally biased region" description="Basic residues" evidence="1">
    <location>
        <begin position="1"/>
        <end position="10"/>
    </location>
</feature>
<sequence length="79" mass="9344">MANLNSKRKAAIAEKQPKKSKVPYKNNIYVKAHKAMINQIQDYHEYLEEAISEDKPQHHIDAHKEDKPDIGRNLREYWS</sequence>
<dbReference type="AlphaFoldDB" id="A0A552UWI3"/>
<organism evidence="2 3">
    <name type="scientific">Flavobacterium zepuense</name>
    <dbReference type="NCBI Taxonomy" id="2593302"/>
    <lineage>
        <taxon>Bacteria</taxon>
        <taxon>Pseudomonadati</taxon>
        <taxon>Bacteroidota</taxon>
        <taxon>Flavobacteriia</taxon>
        <taxon>Flavobacteriales</taxon>
        <taxon>Flavobacteriaceae</taxon>
        <taxon>Flavobacterium</taxon>
    </lineage>
</organism>
<feature type="region of interest" description="Disordered" evidence="1">
    <location>
        <begin position="1"/>
        <end position="22"/>
    </location>
</feature>
<keyword evidence="3" id="KW-1185">Reference proteome</keyword>
<accession>A0A552UWI3</accession>
<dbReference type="EMBL" id="VJVZ01000012">
    <property type="protein sequence ID" value="TRW22576.1"/>
    <property type="molecule type" value="Genomic_DNA"/>
</dbReference>
<dbReference type="RefSeq" id="WP_143374619.1">
    <property type="nucleotide sequence ID" value="NZ_VJVZ01000012.1"/>
</dbReference>
<gene>
    <name evidence="2" type="ORF">FMM05_16990</name>
</gene>
<comment type="caution">
    <text evidence="2">The sequence shown here is derived from an EMBL/GenBank/DDBJ whole genome shotgun (WGS) entry which is preliminary data.</text>
</comment>
<feature type="region of interest" description="Disordered" evidence="1">
    <location>
        <begin position="54"/>
        <end position="79"/>
    </location>
</feature>
<dbReference type="Proteomes" id="UP000320643">
    <property type="component" value="Unassembled WGS sequence"/>
</dbReference>
<proteinExistence type="predicted"/>
<protein>
    <submittedName>
        <fullName evidence="2">Uncharacterized protein</fullName>
    </submittedName>
</protein>
<reference evidence="2 3" key="1">
    <citation type="submission" date="2019-07" db="EMBL/GenBank/DDBJ databases">
        <title>Flavobacterium sp. nov., isolated from glacier ice.</title>
        <authorList>
            <person name="Liu Q."/>
            <person name="Xin Y.-H."/>
        </authorList>
    </citation>
    <scope>NUCLEOTIDE SEQUENCE [LARGE SCALE GENOMIC DNA]</scope>
    <source>
        <strain evidence="2 3">ZT4R6</strain>
    </source>
</reference>
<evidence type="ECO:0000256" key="1">
    <source>
        <dbReference type="SAM" id="MobiDB-lite"/>
    </source>
</evidence>